<dbReference type="Gene3D" id="1.10.530.10">
    <property type="match status" value="1"/>
</dbReference>
<protein>
    <submittedName>
        <fullName evidence="1">Lytic transglycosylase domain-containing protein</fullName>
    </submittedName>
</protein>
<organism evidence="1 2">
    <name type="scientific">Amaricoccus solimangrovi</name>
    <dbReference type="NCBI Taxonomy" id="2589815"/>
    <lineage>
        <taxon>Bacteria</taxon>
        <taxon>Pseudomonadati</taxon>
        <taxon>Pseudomonadota</taxon>
        <taxon>Alphaproteobacteria</taxon>
        <taxon>Rhodobacterales</taxon>
        <taxon>Paracoccaceae</taxon>
        <taxon>Amaricoccus</taxon>
    </lineage>
</organism>
<name>A0A501WAS0_9RHOB</name>
<proteinExistence type="predicted"/>
<dbReference type="EMBL" id="VFRP01000049">
    <property type="protein sequence ID" value="TPE46488.1"/>
    <property type="molecule type" value="Genomic_DNA"/>
</dbReference>
<sequence length="125" mass="14040">MVGDTYGLPPAVLYGIYETKRGEIGGEYGPQANGTYELGLMKINSSRVPELANEWEVSGSTAWEWVRDDACTNIGVTGWLLRENLMNSWNLADAIALYNEGTEEQNAEYKEEVIAKMEQHHLLKQ</sequence>
<gene>
    <name evidence="1" type="ORF">FJM51_22105</name>
</gene>
<evidence type="ECO:0000313" key="2">
    <source>
        <dbReference type="Proteomes" id="UP000319255"/>
    </source>
</evidence>
<dbReference type="InterPro" id="IPR023346">
    <property type="entry name" value="Lysozyme-like_dom_sf"/>
</dbReference>
<dbReference type="SUPFAM" id="SSF53955">
    <property type="entry name" value="Lysozyme-like"/>
    <property type="match status" value="1"/>
</dbReference>
<dbReference type="OrthoDB" id="9808681at2"/>
<evidence type="ECO:0000313" key="1">
    <source>
        <dbReference type="EMBL" id="TPE46488.1"/>
    </source>
</evidence>
<dbReference type="Proteomes" id="UP000319255">
    <property type="component" value="Unassembled WGS sequence"/>
</dbReference>
<dbReference type="AlphaFoldDB" id="A0A501WAS0"/>
<dbReference type="CDD" id="cd13400">
    <property type="entry name" value="LT_IagB-like"/>
    <property type="match status" value="1"/>
</dbReference>
<comment type="caution">
    <text evidence="1">The sequence shown here is derived from an EMBL/GenBank/DDBJ whole genome shotgun (WGS) entry which is preliminary data.</text>
</comment>
<accession>A0A501WAS0</accession>
<keyword evidence="2" id="KW-1185">Reference proteome</keyword>
<reference evidence="1 2" key="1">
    <citation type="submission" date="2019-06" db="EMBL/GenBank/DDBJ databases">
        <title>A novel bacterium of genus Amaricoccus, isolated from marine sediment.</title>
        <authorList>
            <person name="Huang H."/>
            <person name="Mo K."/>
            <person name="Hu Y."/>
        </authorList>
    </citation>
    <scope>NUCLEOTIDE SEQUENCE [LARGE SCALE GENOMIC DNA]</scope>
    <source>
        <strain evidence="1 2">HB172011</strain>
    </source>
</reference>